<sequence length="447" mass="49251">MTDQRPNVVVLFSDQQRADTTGMAHNPADVTWNFDRMATHGTWSPYAFTVQPLCAPSRAAVLTGTYPTTNGVHRNGLPLTEDVPTMGRLFRDAGYETFYVGKWHLADADPVPRHQQGGFEHWLGANLLEFSEDAFHTRVFDADGAPHDLPGYRSDALIDAVIRFVTKDRDPDRPFFVFCSVLEPHHQNEVDAYLAPDAYAERYQGVWQPADLVGAGSTAPRHLAGYLGQVKRVDEGLGRLLDALRSVGEYDDTVVVQTSDHGCHFKTRNNEYKRSGHAASTHVPLAFRGPCFDGGGRVEELCTLLDVAPTLLDAAGIDRPAHLQGRSILDVLRTRGTRADPGWREDVYIQVSESQVGRTLRTARWSYGIEAPGAHARDDAGSDTYVESYLYDVANDPAEQVNLIASQPHRVVADELRERIVAAATDAGEQPYAVEAFPPPYGAPFGP</sequence>
<dbReference type="InterPro" id="IPR000917">
    <property type="entry name" value="Sulfatase_N"/>
</dbReference>
<dbReference type="EMBL" id="CP001618">
    <property type="protein sequence ID" value="ACQ80845.1"/>
    <property type="molecule type" value="Genomic_DNA"/>
</dbReference>
<dbReference type="KEGG" id="bcv:Bcav_2600"/>
<dbReference type="HOGENOM" id="CLU_006332_9_3_11"/>
<dbReference type="PANTHER" id="PTHR42693">
    <property type="entry name" value="ARYLSULFATASE FAMILY MEMBER"/>
    <property type="match status" value="1"/>
</dbReference>
<dbReference type="RefSeq" id="WP_015883085.1">
    <property type="nucleotide sequence ID" value="NC_012669.1"/>
</dbReference>
<evidence type="ECO:0000256" key="3">
    <source>
        <dbReference type="ARBA" id="ARBA00022801"/>
    </source>
</evidence>
<evidence type="ECO:0000256" key="2">
    <source>
        <dbReference type="ARBA" id="ARBA00022723"/>
    </source>
</evidence>
<dbReference type="PROSITE" id="PS00149">
    <property type="entry name" value="SULFATASE_2"/>
    <property type="match status" value="1"/>
</dbReference>
<dbReference type="Gene3D" id="3.40.720.10">
    <property type="entry name" value="Alkaline Phosphatase, subunit A"/>
    <property type="match status" value="2"/>
</dbReference>
<dbReference type="GO" id="GO:0004065">
    <property type="term" value="F:arylsulfatase activity"/>
    <property type="evidence" value="ECO:0007669"/>
    <property type="project" value="TreeGrafter"/>
</dbReference>
<evidence type="ECO:0000256" key="4">
    <source>
        <dbReference type="ARBA" id="ARBA00022837"/>
    </source>
</evidence>
<keyword evidence="7" id="KW-1185">Reference proteome</keyword>
<evidence type="ECO:0000313" key="6">
    <source>
        <dbReference type="EMBL" id="ACQ80845.1"/>
    </source>
</evidence>
<evidence type="ECO:0000256" key="1">
    <source>
        <dbReference type="ARBA" id="ARBA00008779"/>
    </source>
</evidence>
<gene>
    <name evidence="6" type="ordered locus">Bcav_2600</name>
</gene>
<dbReference type="PROSITE" id="PS00523">
    <property type="entry name" value="SULFATASE_1"/>
    <property type="match status" value="1"/>
</dbReference>
<proteinExistence type="inferred from homology"/>
<protein>
    <submittedName>
        <fullName evidence="6">Sulfatase</fullName>
    </submittedName>
</protein>
<reference evidence="6 7" key="1">
    <citation type="journal article" date="2009" name="Stand. Genomic Sci.">
        <title>Complete genome sequence of Beutenbergia cavernae type strain (HKI 0122).</title>
        <authorList>
            <person name="Land M."/>
            <person name="Pukall R."/>
            <person name="Abt B."/>
            <person name="Goker M."/>
            <person name="Rohde M."/>
            <person name="Glavina Del Rio T."/>
            <person name="Tice H."/>
            <person name="Copeland A."/>
            <person name="Cheng J.F."/>
            <person name="Lucas S."/>
            <person name="Chen F."/>
            <person name="Nolan M."/>
            <person name="Bruce D."/>
            <person name="Goodwin L."/>
            <person name="Pitluck S."/>
            <person name="Ivanova N."/>
            <person name="Mavromatis K."/>
            <person name="Ovchinnikova G."/>
            <person name="Pati A."/>
            <person name="Chen A."/>
            <person name="Palaniappan K."/>
            <person name="Hauser L."/>
            <person name="Chang Y.J."/>
            <person name="Jefferies C.C."/>
            <person name="Saunders E."/>
            <person name="Brettin T."/>
            <person name="Detter J.C."/>
            <person name="Han C."/>
            <person name="Chain P."/>
            <person name="Bristow J."/>
            <person name="Eisen J.A."/>
            <person name="Markowitz V."/>
            <person name="Hugenholtz P."/>
            <person name="Kyrpides N.C."/>
            <person name="Klenk H.P."/>
            <person name="Lapidus A."/>
        </authorList>
    </citation>
    <scope>NUCLEOTIDE SEQUENCE [LARGE SCALE GENOMIC DNA]</scope>
    <source>
        <strain evidence="7">ATCC BAA-8 / DSM 12333 / NBRC 16432</strain>
    </source>
</reference>
<dbReference type="InterPro" id="IPR017850">
    <property type="entry name" value="Alkaline_phosphatase_core_sf"/>
</dbReference>
<evidence type="ECO:0000259" key="5">
    <source>
        <dbReference type="Pfam" id="PF00884"/>
    </source>
</evidence>
<dbReference type="PANTHER" id="PTHR42693:SF33">
    <property type="entry name" value="ARYLSULFATASE"/>
    <property type="match status" value="1"/>
</dbReference>
<dbReference type="eggNOG" id="COG3119">
    <property type="taxonomic scope" value="Bacteria"/>
</dbReference>
<dbReference type="Pfam" id="PF00884">
    <property type="entry name" value="Sulfatase"/>
    <property type="match status" value="1"/>
</dbReference>
<dbReference type="AlphaFoldDB" id="C5BXG2"/>
<evidence type="ECO:0000313" key="7">
    <source>
        <dbReference type="Proteomes" id="UP000007962"/>
    </source>
</evidence>
<feature type="domain" description="Sulfatase N-terminal" evidence="5">
    <location>
        <begin position="6"/>
        <end position="317"/>
    </location>
</feature>
<accession>C5BXG2</accession>
<keyword evidence="3" id="KW-0378">Hydrolase</keyword>
<name>C5BXG2_BEUC1</name>
<dbReference type="SUPFAM" id="SSF53649">
    <property type="entry name" value="Alkaline phosphatase-like"/>
    <property type="match status" value="1"/>
</dbReference>
<dbReference type="InterPro" id="IPR024607">
    <property type="entry name" value="Sulfatase_CS"/>
</dbReference>
<keyword evidence="2" id="KW-0479">Metal-binding</keyword>
<dbReference type="InterPro" id="IPR050738">
    <property type="entry name" value="Sulfatase"/>
</dbReference>
<dbReference type="OrthoDB" id="9777306at2"/>
<dbReference type="STRING" id="471853.Bcav_2600"/>
<comment type="similarity">
    <text evidence="1">Belongs to the sulfatase family.</text>
</comment>
<organism evidence="6 7">
    <name type="scientific">Beutenbergia cavernae (strain ATCC BAA-8 / DSM 12333 / CCUG 43141 / JCM 11478 / NBRC 16432 / NCIMB 13614 / HKI 0122)</name>
    <dbReference type="NCBI Taxonomy" id="471853"/>
    <lineage>
        <taxon>Bacteria</taxon>
        <taxon>Bacillati</taxon>
        <taxon>Actinomycetota</taxon>
        <taxon>Actinomycetes</taxon>
        <taxon>Micrococcales</taxon>
        <taxon>Beutenbergiaceae</taxon>
        <taxon>Beutenbergia</taxon>
    </lineage>
</organism>
<dbReference type="GO" id="GO:0046872">
    <property type="term" value="F:metal ion binding"/>
    <property type="evidence" value="ECO:0007669"/>
    <property type="project" value="UniProtKB-KW"/>
</dbReference>
<keyword evidence="4" id="KW-0106">Calcium</keyword>
<dbReference type="Proteomes" id="UP000007962">
    <property type="component" value="Chromosome"/>
</dbReference>